<name>A0A2Z3HH07_9BACT</name>
<evidence type="ECO:0000313" key="3">
    <source>
        <dbReference type="EMBL" id="AWM42255.1"/>
    </source>
</evidence>
<dbReference type="EMBL" id="CP025958">
    <property type="protein sequence ID" value="AWM42255.1"/>
    <property type="molecule type" value="Genomic_DNA"/>
</dbReference>
<dbReference type="AlphaFoldDB" id="A0A2Z3HH07"/>
<evidence type="ECO:0000313" key="4">
    <source>
        <dbReference type="Proteomes" id="UP000245802"/>
    </source>
</evidence>
<feature type="domain" description="Bacteriophage Mu GpT" evidence="2">
    <location>
        <begin position="316"/>
        <end position="509"/>
    </location>
</feature>
<accession>A0A2Z3HH07</accession>
<organism evidence="3 4">
    <name type="scientific">Gemmata obscuriglobus</name>
    <dbReference type="NCBI Taxonomy" id="114"/>
    <lineage>
        <taxon>Bacteria</taxon>
        <taxon>Pseudomonadati</taxon>
        <taxon>Planctomycetota</taxon>
        <taxon>Planctomycetia</taxon>
        <taxon>Gemmatales</taxon>
        <taxon>Gemmataceae</taxon>
        <taxon>Gemmata</taxon>
    </lineage>
</organism>
<feature type="region of interest" description="Disordered" evidence="1">
    <location>
        <begin position="1"/>
        <end position="285"/>
    </location>
</feature>
<evidence type="ECO:0000259" key="2">
    <source>
        <dbReference type="Pfam" id="PF10124"/>
    </source>
</evidence>
<feature type="compositionally biased region" description="Basic residues" evidence="1">
    <location>
        <begin position="134"/>
        <end position="176"/>
    </location>
</feature>
<feature type="compositionally biased region" description="Basic residues" evidence="1">
    <location>
        <begin position="222"/>
        <end position="257"/>
    </location>
</feature>
<protein>
    <recommendedName>
        <fullName evidence="2">Bacteriophage Mu GpT domain-containing protein</fullName>
    </recommendedName>
</protein>
<feature type="compositionally biased region" description="Basic and acidic residues" evidence="1">
    <location>
        <begin position="258"/>
        <end position="272"/>
    </location>
</feature>
<feature type="compositionally biased region" description="Basic and acidic residues" evidence="1">
    <location>
        <begin position="11"/>
        <end position="29"/>
    </location>
</feature>
<dbReference type="Pfam" id="PF10124">
    <property type="entry name" value="Mu-like_gpT"/>
    <property type="match status" value="1"/>
</dbReference>
<gene>
    <name evidence="3" type="ORF">C1280_14805</name>
</gene>
<proteinExistence type="predicted"/>
<feature type="compositionally biased region" description="Low complexity" evidence="1">
    <location>
        <begin position="63"/>
        <end position="72"/>
    </location>
</feature>
<evidence type="ECO:0000256" key="1">
    <source>
        <dbReference type="SAM" id="MobiDB-lite"/>
    </source>
</evidence>
<sequence>MPAPAPLRPPLNRERSCGQRNRPGQEARRPHPGPVHPPVLGDAGRRHPVLPARPRRHRRDRVPVQGRRQPVLGVRRRGPGQRGEPAAPGRHRRDPRARPRHRDAVPARGVDRRGGGHRPRQEGVRARRPDRHPERRGHHVRQLHRPRGRDRGPGHRAGRAVLRRGRRARPVRRHPGAGRDRRPEPHPVRPEQGHHRPQHGGVHDHPAGRGRHPGRGPAHVRQDHRRRGRRDPRRERRRDHRQRRHPGDHRRPLRLRRAGLDRHRVGRAEPRHRVTAPPTRKPQAGDVPVEVTQFTALARAEFAKGKLAADEKPFPANHEPFTFRLDSKSKVETHTYMSNLPRLTEFKGYTPFARLVNKEYTVANKTFRVGVSVKKEDVDDDQTGGYMSTIQGLPTRAKKDTGHLILAHLAAGASTKCFDGTNFFANSHLFGTGDNLDTFDAASNDGQTHKIIALITDNPVVKPVLFQDREPLSALDTDADEANARKQKEYEYWVDCRFGLGYGFWWDAIQLTISDTPTVAECYAIVEQLINGFRSFKLPKANDVDDELFVHEGWDPAPGNLVLACNLKLGIILKRALALTQYTAPGGNVDNVYKDVATVLPTSALGA</sequence>
<reference evidence="3 4" key="1">
    <citation type="submission" date="2018-01" db="EMBL/GenBank/DDBJ databases">
        <title>G. obscuriglobus.</title>
        <authorList>
            <person name="Franke J."/>
            <person name="Blomberg W."/>
            <person name="Selmecki A."/>
        </authorList>
    </citation>
    <scope>NUCLEOTIDE SEQUENCE [LARGE SCALE GENOMIC DNA]</scope>
    <source>
        <strain evidence="3 4">DSM 5831</strain>
    </source>
</reference>
<dbReference type="KEGG" id="gog:C1280_14805"/>
<feature type="compositionally biased region" description="Basic and acidic residues" evidence="1">
    <location>
        <begin position="102"/>
        <end position="133"/>
    </location>
</feature>
<dbReference type="Proteomes" id="UP000245802">
    <property type="component" value="Chromosome"/>
</dbReference>
<dbReference type="InterPro" id="IPR018774">
    <property type="entry name" value="Phage_Mu_GpT"/>
</dbReference>
<dbReference type="OrthoDB" id="9804833at2"/>
<feature type="compositionally biased region" description="Basic and acidic residues" evidence="1">
    <location>
        <begin position="177"/>
        <end position="194"/>
    </location>
</feature>
<keyword evidence="4" id="KW-1185">Reference proteome</keyword>
<feature type="compositionally biased region" description="Basic residues" evidence="1">
    <location>
        <begin position="89"/>
        <end position="101"/>
    </location>
</feature>